<dbReference type="Pfam" id="PF05368">
    <property type="entry name" value="NmrA"/>
    <property type="match status" value="1"/>
</dbReference>
<dbReference type="InterPro" id="IPR008030">
    <property type="entry name" value="NmrA-like"/>
</dbReference>
<dbReference type="AlphaFoldDB" id="A0A167WAK1"/>
<dbReference type="SUPFAM" id="SSF51735">
    <property type="entry name" value="NAD(P)-binding Rossmann-fold domains"/>
    <property type="match status" value="1"/>
</dbReference>
<evidence type="ECO:0000259" key="1">
    <source>
        <dbReference type="Pfam" id="PF05368"/>
    </source>
</evidence>
<dbReference type="InterPro" id="IPR036291">
    <property type="entry name" value="NAD(P)-bd_dom_sf"/>
</dbReference>
<dbReference type="OrthoDB" id="419598at2759"/>
<keyword evidence="3" id="KW-1185">Reference proteome</keyword>
<dbReference type="STRING" id="1081102.A0A167WAK1"/>
<organism evidence="2 3">
    <name type="scientific">Niveomyces insectorum RCEF 264</name>
    <dbReference type="NCBI Taxonomy" id="1081102"/>
    <lineage>
        <taxon>Eukaryota</taxon>
        <taxon>Fungi</taxon>
        <taxon>Dikarya</taxon>
        <taxon>Ascomycota</taxon>
        <taxon>Pezizomycotina</taxon>
        <taxon>Sordariomycetes</taxon>
        <taxon>Hypocreomycetidae</taxon>
        <taxon>Hypocreales</taxon>
        <taxon>Cordycipitaceae</taxon>
        <taxon>Niveomyces</taxon>
    </lineage>
</organism>
<reference evidence="2 3" key="1">
    <citation type="journal article" date="2016" name="Genome Biol. Evol.">
        <title>Divergent and convergent evolution of fungal pathogenicity.</title>
        <authorList>
            <person name="Shang Y."/>
            <person name="Xiao G."/>
            <person name="Zheng P."/>
            <person name="Cen K."/>
            <person name="Zhan S."/>
            <person name="Wang C."/>
        </authorList>
    </citation>
    <scope>NUCLEOTIDE SEQUENCE [LARGE SCALE GENOMIC DNA]</scope>
    <source>
        <strain evidence="2 3">RCEF 264</strain>
    </source>
</reference>
<dbReference type="InterPro" id="IPR052718">
    <property type="entry name" value="NmrA-type_oxidoreductase"/>
</dbReference>
<gene>
    <name evidence="2" type="ORF">SPI_03707</name>
</gene>
<protein>
    <submittedName>
        <fullName evidence="2">NAD(P)-binding domain protein</fullName>
    </submittedName>
</protein>
<sequence>MKTIGIFPASGKLGGSTYRHLLELVPYDHVVLICRHPDKVPAHYTQGGVRVRQASYEDTPAELEAAFAGIDVLFLISFPSFVESYRVRVQVPAVDAARRAGVQHLVYSSLAYGGGPDGHASRAEVMRAHLVTEAHLRAALATGGDTLLLSGTRAWTLAETVDAVFNSQPRKEGEPPVRIRPVSVDEYARLPAVQAVYGAQAGNGRDTRSAYELATGWATAWEAIREGEAAVVTPTLREVLGREPTPPF</sequence>
<dbReference type="EMBL" id="AZHD01000005">
    <property type="protein sequence ID" value="OAA63544.1"/>
    <property type="molecule type" value="Genomic_DNA"/>
</dbReference>
<dbReference type="PANTHER" id="PTHR47129">
    <property type="entry name" value="QUINONE OXIDOREDUCTASE 2"/>
    <property type="match status" value="1"/>
</dbReference>
<proteinExistence type="predicted"/>
<accession>A0A167WAK1</accession>
<name>A0A167WAK1_9HYPO</name>
<evidence type="ECO:0000313" key="2">
    <source>
        <dbReference type="EMBL" id="OAA63544.1"/>
    </source>
</evidence>
<dbReference type="Proteomes" id="UP000076874">
    <property type="component" value="Unassembled WGS sequence"/>
</dbReference>
<comment type="caution">
    <text evidence="2">The sequence shown here is derived from an EMBL/GenBank/DDBJ whole genome shotgun (WGS) entry which is preliminary data.</text>
</comment>
<feature type="domain" description="NmrA-like" evidence="1">
    <location>
        <begin position="2"/>
        <end position="111"/>
    </location>
</feature>
<dbReference type="Gene3D" id="3.40.50.720">
    <property type="entry name" value="NAD(P)-binding Rossmann-like Domain"/>
    <property type="match status" value="1"/>
</dbReference>
<dbReference type="PANTHER" id="PTHR47129:SF1">
    <property type="entry name" value="NMRA-LIKE DOMAIN-CONTAINING PROTEIN"/>
    <property type="match status" value="1"/>
</dbReference>
<evidence type="ECO:0000313" key="3">
    <source>
        <dbReference type="Proteomes" id="UP000076874"/>
    </source>
</evidence>